<evidence type="ECO:0000313" key="2">
    <source>
        <dbReference type="EMBL" id="MBD2595446.1"/>
    </source>
</evidence>
<dbReference type="RefSeq" id="WP_190968242.1">
    <property type="nucleotide sequence ID" value="NZ_JACJTB010000016.1"/>
</dbReference>
<reference evidence="2 3" key="1">
    <citation type="journal article" date="2020" name="ISME J.">
        <title>Comparative genomics reveals insights into cyanobacterial evolution and habitat adaptation.</title>
        <authorList>
            <person name="Chen M.Y."/>
            <person name="Teng W.K."/>
            <person name="Zhao L."/>
            <person name="Hu C.X."/>
            <person name="Zhou Y.K."/>
            <person name="Han B.P."/>
            <person name="Song L.R."/>
            <person name="Shu W.S."/>
        </authorList>
    </citation>
    <scope>NUCLEOTIDE SEQUENCE [LARGE SCALE GENOMIC DNA]</scope>
    <source>
        <strain evidence="2 3">FACHB-130</strain>
    </source>
</reference>
<sequence>MAQISALCINYPVASIQIIAHGSPGCLQLGNSRLNLDNLNSYCQKLQQWQAAEILNFYFSVDCA</sequence>
<organism evidence="2 3">
    <name type="scientific">Nostoc spongiaeforme FACHB-130</name>
    <dbReference type="NCBI Taxonomy" id="1357510"/>
    <lineage>
        <taxon>Bacteria</taxon>
        <taxon>Bacillati</taxon>
        <taxon>Cyanobacteriota</taxon>
        <taxon>Cyanophyceae</taxon>
        <taxon>Nostocales</taxon>
        <taxon>Nostocaceae</taxon>
        <taxon>Nostoc</taxon>
    </lineage>
</organism>
<gene>
    <name evidence="2" type="ORF">H6G74_14055</name>
</gene>
<dbReference type="Proteomes" id="UP000603457">
    <property type="component" value="Unassembled WGS sequence"/>
</dbReference>
<dbReference type="Pfam" id="PF14252">
    <property type="entry name" value="DUF4347"/>
    <property type="match status" value="1"/>
</dbReference>
<comment type="caution">
    <text evidence="2">The sequence shown here is derived from an EMBL/GenBank/DDBJ whole genome shotgun (WGS) entry which is preliminary data.</text>
</comment>
<dbReference type="EMBL" id="JACJTB010000016">
    <property type="protein sequence ID" value="MBD2595446.1"/>
    <property type="molecule type" value="Genomic_DNA"/>
</dbReference>
<accession>A0ABR8FVV4</accession>
<proteinExistence type="predicted"/>
<protein>
    <submittedName>
        <fullName evidence="2">DUF4347 domain-containing protein</fullName>
    </submittedName>
</protein>
<evidence type="ECO:0000259" key="1">
    <source>
        <dbReference type="Pfam" id="PF14252"/>
    </source>
</evidence>
<feature type="domain" description="DUF4347" evidence="1">
    <location>
        <begin position="2"/>
        <end position="52"/>
    </location>
</feature>
<dbReference type="InterPro" id="IPR025592">
    <property type="entry name" value="DUF4347"/>
</dbReference>
<evidence type="ECO:0000313" key="3">
    <source>
        <dbReference type="Proteomes" id="UP000603457"/>
    </source>
</evidence>
<name>A0ABR8FVV4_9NOSO</name>
<keyword evidence="3" id="KW-1185">Reference proteome</keyword>